<name>A0ABT9Y6G2_9FIRM</name>
<accession>A0ABT9Y6G2</accession>
<proteinExistence type="predicted"/>
<keyword evidence="2" id="KW-1185">Reference proteome</keyword>
<evidence type="ECO:0000313" key="1">
    <source>
        <dbReference type="EMBL" id="MDQ0202739.1"/>
    </source>
</evidence>
<dbReference type="Proteomes" id="UP001239167">
    <property type="component" value="Unassembled WGS sequence"/>
</dbReference>
<protein>
    <submittedName>
        <fullName evidence="1">Uncharacterized protein</fullName>
    </submittedName>
</protein>
<gene>
    <name evidence="1" type="ORF">J2S01_000432</name>
</gene>
<comment type="caution">
    <text evidence="1">The sequence shown here is derived from an EMBL/GenBank/DDBJ whole genome shotgun (WGS) entry which is preliminary data.</text>
</comment>
<organism evidence="1 2">
    <name type="scientific">Pectinatus haikarae</name>
    <dbReference type="NCBI Taxonomy" id="349096"/>
    <lineage>
        <taxon>Bacteria</taxon>
        <taxon>Bacillati</taxon>
        <taxon>Bacillota</taxon>
        <taxon>Negativicutes</taxon>
        <taxon>Selenomonadales</taxon>
        <taxon>Selenomonadaceae</taxon>
        <taxon>Pectinatus</taxon>
    </lineage>
</organism>
<evidence type="ECO:0000313" key="2">
    <source>
        <dbReference type="Proteomes" id="UP001239167"/>
    </source>
</evidence>
<sequence length="200" mass="22939">MEENRMHAILIEPEKEPEILLLPTEGLKHEEAIRDVLEGNYGAVEFFKIQEGISLFILINDLSIVLGMKPNRRFPSPDEKHIIFGKAIFIAAYNGESADTEGTLDMPEKMCRIFIEQIKQNFSACDGSEKPDDEDKIYYDNKGQENERAFYWQEIKKPVHPGRSIAAGRVNFYGQEDHEIMEINGRFFKKVTAGVKAKKN</sequence>
<dbReference type="EMBL" id="JAUSUE010000002">
    <property type="protein sequence ID" value="MDQ0202739.1"/>
    <property type="molecule type" value="Genomic_DNA"/>
</dbReference>
<reference evidence="1 2" key="1">
    <citation type="submission" date="2023-07" db="EMBL/GenBank/DDBJ databases">
        <title>Genomic Encyclopedia of Type Strains, Phase IV (KMG-IV): sequencing the most valuable type-strain genomes for metagenomic binning, comparative biology and taxonomic classification.</title>
        <authorList>
            <person name="Goeker M."/>
        </authorList>
    </citation>
    <scope>NUCLEOTIDE SEQUENCE [LARGE SCALE GENOMIC DNA]</scope>
    <source>
        <strain evidence="1 2">DSM 16980</strain>
    </source>
</reference>
<dbReference type="RefSeq" id="WP_307222664.1">
    <property type="nucleotide sequence ID" value="NZ_CP116940.1"/>
</dbReference>